<accession>A0A1D2AII9</accession>
<reference evidence="1" key="1">
    <citation type="submission" date="2016-07" db="EMBL/GenBank/DDBJ databases">
        <title>Salivary Glands transcriptome analysis on engorged females of Ornithodoros brasiliensis (Acari:Argasidae).</title>
        <authorList>
            <person name="Simons S.M."/>
            <person name="Carvalho E."/>
            <person name="Junqueira-de-Azevedo I."/>
            <person name="Ho P.L."/>
            <person name="Giovanni D."/>
            <person name="Mendonca R."/>
            <person name="Onofrio V."/>
            <person name="Landulfo G."/>
            <person name="Ramirez D."/>
            <person name="Barros-Battesti D."/>
        </authorList>
    </citation>
    <scope>NUCLEOTIDE SEQUENCE</scope>
    <source>
        <strain evidence="1">Female</strain>
        <tissue evidence="1">Salivary gland</tissue>
    </source>
</reference>
<feature type="non-terminal residue" evidence="1">
    <location>
        <position position="1"/>
    </location>
</feature>
<dbReference type="GO" id="GO:0003746">
    <property type="term" value="F:translation elongation factor activity"/>
    <property type="evidence" value="ECO:0007669"/>
    <property type="project" value="UniProtKB-KW"/>
</dbReference>
<protein>
    <submittedName>
        <fullName evidence="1">Elongation factor 1 alpha</fullName>
    </submittedName>
</protein>
<sequence length="130" mass="14161">VGSHETHVRGDFHGLPTPRPFCCARYEADRGRRSHQVRQAQGPVWWQGDEGCGEGPEEEITMAWLGHSHLGRPRGRKGAPGALPFDCSFSQHLVAVSVSSQGVQEEKSSAPYPSPMLKQSCCPLGVSILK</sequence>
<name>A0A1D2AII9_ORNBR</name>
<organism evidence="1">
    <name type="scientific">Ornithodoros brasiliensis</name>
    <name type="common">Mouro tick</name>
    <dbReference type="NCBI Taxonomy" id="888526"/>
    <lineage>
        <taxon>Eukaryota</taxon>
        <taxon>Metazoa</taxon>
        <taxon>Ecdysozoa</taxon>
        <taxon>Arthropoda</taxon>
        <taxon>Chelicerata</taxon>
        <taxon>Arachnida</taxon>
        <taxon>Acari</taxon>
        <taxon>Parasitiformes</taxon>
        <taxon>Ixodida</taxon>
        <taxon>Ixodoidea</taxon>
        <taxon>Argasidae</taxon>
        <taxon>Ornithodorinae</taxon>
        <taxon>Ornithodoros</taxon>
    </lineage>
</organism>
<keyword evidence="1" id="KW-0251">Elongation factor</keyword>
<proteinExistence type="predicted"/>
<dbReference type="AlphaFoldDB" id="A0A1D2AII9"/>
<keyword evidence="1" id="KW-0648">Protein biosynthesis</keyword>
<evidence type="ECO:0000313" key="1">
    <source>
        <dbReference type="EMBL" id="JAT78745.1"/>
    </source>
</evidence>
<dbReference type="EMBL" id="GETE01001178">
    <property type="protein sequence ID" value="JAT78745.1"/>
    <property type="molecule type" value="Transcribed_RNA"/>
</dbReference>